<evidence type="ECO:0000256" key="5">
    <source>
        <dbReference type="SAM" id="MobiDB-lite"/>
    </source>
</evidence>
<dbReference type="PANTHER" id="PTHR30055">
    <property type="entry name" value="HTH-TYPE TRANSCRIPTIONAL REGULATOR RUTR"/>
    <property type="match status" value="1"/>
</dbReference>
<evidence type="ECO:0000256" key="4">
    <source>
        <dbReference type="PROSITE-ProRule" id="PRU00335"/>
    </source>
</evidence>
<keyword evidence="3" id="KW-0804">Transcription</keyword>
<evidence type="ECO:0000256" key="3">
    <source>
        <dbReference type="ARBA" id="ARBA00023163"/>
    </source>
</evidence>
<organism evidence="7 8">
    <name type="scientific">Dactylosporangium matsuzakiense</name>
    <dbReference type="NCBI Taxonomy" id="53360"/>
    <lineage>
        <taxon>Bacteria</taxon>
        <taxon>Bacillati</taxon>
        <taxon>Actinomycetota</taxon>
        <taxon>Actinomycetes</taxon>
        <taxon>Micromonosporales</taxon>
        <taxon>Micromonosporaceae</taxon>
        <taxon>Dactylosporangium</taxon>
    </lineage>
</organism>
<accession>A0A9W6KK75</accession>
<sequence>MESMTLSADVAPDQDRKGPGRPRSARVDEAIVEAVFDLLSAGQSADAISIEAVAAKAGVGKATIYRRWPNKEALLIDAVTAMKGPLPELQGESVRDDLITLIAAMRNKRMTDYGKVTACLMPELYRNPEMTRVHQAVSEPRRELMRSVLRRGIESGELRADLDIEMMLLCLSGPTIAQNMLRWNPNVPDEHFAEHLVDFVLRGAHA</sequence>
<dbReference type="InterPro" id="IPR001647">
    <property type="entry name" value="HTH_TetR"/>
</dbReference>
<evidence type="ECO:0000259" key="6">
    <source>
        <dbReference type="PROSITE" id="PS50977"/>
    </source>
</evidence>
<dbReference type="GO" id="GO:0000976">
    <property type="term" value="F:transcription cis-regulatory region binding"/>
    <property type="evidence" value="ECO:0007669"/>
    <property type="project" value="TreeGrafter"/>
</dbReference>
<evidence type="ECO:0000313" key="7">
    <source>
        <dbReference type="EMBL" id="GLL02497.1"/>
    </source>
</evidence>
<dbReference type="SUPFAM" id="SSF48498">
    <property type="entry name" value="Tetracyclin repressor-like, C-terminal domain"/>
    <property type="match status" value="1"/>
</dbReference>
<dbReference type="Pfam" id="PF16859">
    <property type="entry name" value="TetR_C_11"/>
    <property type="match status" value="1"/>
</dbReference>
<dbReference type="AlphaFoldDB" id="A0A9W6KK75"/>
<keyword evidence="2 4" id="KW-0238">DNA-binding</keyword>
<gene>
    <name evidence="7" type="ORF">GCM10017581_042390</name>
</gene>
<dbReference type="PROSITE" id="PS50977">
    <property type="entry name" value="HTH_TETR_2"/>
    <property type="match status" value="1"/>
</dbReference>
<dbReference type="EMBL" id="BSFP01000024">
    <property type="protein sequence ID" value="GLL02497.1"/>
    <property type="molecule type" value="Genomic_DNA"/>
</dbReference>
<dbReference type="InterPro" id="IPR009057">
    <property type="entry name" value="Homeodomain-like_sf"/>
</dbReference>
<dbReference type="InterPro" id="IPR050109">
    <property type="entry name" value="HTH-type_TetR-like_transc_reg"/>
</dbReference>
<evidence type="ECO:0000256" key="2">
    <source>
        <dbReference type="ARBA" id="ARBA00023125"/>
    </source>
</evidence>
<reference evidence="7" key="2">
    <citation type="submission" date="2023-01" db="EMBL/GenBank/DDBJ databases">
        <authorList>
            <person name="Sun Q."/>
            <person name="Evtushenko L."/>
        </authorList>
    </citation>
    <scope>NUCLEOTIDE SEQUENCE</scope>
    <source>
        <strain evidence="7">VKM Ac-1321</strain>
    </source>
</reference>
<feature type="DNA-binding region" description="H-T-H motif" evidence="4">
    <location>
        <begin position="49"/>
        <end position="68"/>
    </location>
</feature>
<dbReference type="SUPFAM" id="SSF46689">
    <property type="entry name" value="Homeodomain-like"/>
    <property type="match status" value="1"/>
</dbReference>
<reference evidence="7" key="1">
    <citation type="journal article" date="2014" name="Int. J. Syst. Evol. Microbiol.">
        <title>Complete genome sequence of Corynebacterium casei LMG S-19264T (=DSM 44701T), isolated from a smear-ripened cheese.</title>
        <authorList>
            <consortium name="US DOE Joint Genome Institute (JGI-PGF)"/>
            <person name="Walter F."/>
            <person name="Albersmeier A."/>
            <person name="Kalinowski J."/>
            <person name="Ruckert C."/>
        </authorList>
    </citation>
    <scope>NUCLEOTIDE SEQUENCE</scope>
    <source>
        <strain evidence="7">VKM Ac-1321</strain>
    </source>
</reference>
<dbReference type="InterPro" id="IPR036271">
    <property type="entry name" value="Tet_transcr_reg_TetR-rel_C_sf"/>
</dbReference>
<name>A0A9W6KK75_9ACTN</name>
<dbReference type="Gene3D" id="1.10.357.10">
    <property type="entry name" value="Tetracycline Repressor, domain 2"/>
    <property type="match status" value="1"/>
</dbReference>
<feature type="region of interest" description="Disordered" evidence="5">
    <location>
        <begin position="1"/>
        <end position="24"/>
    </location>
</feature>
<keyword evidence="8" id="KW-1185">Reference proteome</keyword>
<evidence type="ECO:0000313" key="8">
    <source>
        <dbReference type="Proteomes" id="UP001143480"/>
    </source>
</evidence>
<evidence type="ECO:0000256" key="1">
    <source>
        <dbReference type="ARBA" id="ARBA00023015"/>
    </source>
</evidence>
<proteinExistence type="predicted"/>
<dbReference type="PANTHER" id="PTHR30055:SF148">
    <property type="entry name" value="TETR-FAMILY TRANSCRIPTIONAL REGULATOR"/>
    <property type="match status" value="1"/>
</dbReference>
<dbReference type="GO" id="GO:0003700">
    <property type="term" value="F:DNA-binding transcription factor activity"/>
    <property type="evidence" value="ECO:0007669"/>
    <property type="project" value="TreeGrafter"/>
</dbReference>
<dbReference type="Gene3D" id="1.10.10.60">
    <property type="entry name" value="Homeodomain-like"/>
    <property type="match status" value="1"/>
</dbReference>
<feature type="domain" description="HTH tetR-type" evidence="6">
    <location>
        <begin position="25"/>
        <end position="86"/>
    </location>
</feature>
<dbReference type="Pfam" id="PF00440">
    <property type="entry name" value="TetR_N"/>
    <property type="match status" value="1"/>
</dbReference>
<dbReference type="Proteomes" id="UP001143480">
    <property type="component" value="Unassembled WGS sequence"/>
</dbReference>
<protein>
    <submittedName>
        <fullName evidence="7">TetR family transcriptional regulator</fullName>
    </submittedName>
</protein>
<keyword evidence="1" id="KW-0805">Transcription regulation</keyword>
<comment type="caution">
    <text evidence="7">The sequence shown here is derived from an EMBL/GenBank/DDBJ whole genome shotgun (WGS) entry which is preliminary data.</text>
</comment>
<dbReference type="InterPro" id="IPR011075">
    <property type="entry name" value="TetR_C"/>
</dbReference>